<feature type="transmembrane region" description="Helical" evidence="4">
    <location>
        <begin position="217"/>
        <end position="234"/>
    </location>
</feature>
<dbReference type="GO" id="GO:0140664">
    <property type="term" value="F:ATP-dependent DNA damage sensor activity"/>
    <property type="evidence" value="ECO:0007669"/>
    <property type="project" value="InterPro"/>
</dbReference>
<organism evidence="6 7">
    <name type="scientific">Eiseniibacteriota bacterium</name>
    <dbReference type="NCBI Taxonomy" id="2212470"/>
    <lineage>
        <taxon>Bacteria</taxon>
        <taxon>Candidatus Eiseniibacteriota</taxon>
    </lineage>
</organism>
<evidence type="ECO:0000256" key="3">
    <source>
        <dbReference type="ARBA" id="ARBA00023125"/>
    </source>
</evidence>
<evidence type="ECO:0000256" key="4">
    <source>
        <dbReference type="SAM" id="Phobius"/>
    </source>
</evidence>
<dbReference type="InterPro" id="IPR027417">
    <property type="entry name" value="P-loop_NTPase"/>
</dbReference>
<dbReference type="SUPFAM" id="SSF48334">
    <property type="entry name" value="DNA repair protein MutS, domain III"/>
    <property type="match status" value="1"/>
</dbReference>
<dbReference type="InterPro" id="IPR000432">
    <property type="entry name" value="DNA_mismatch_repair_MutS_C"/>
</dbReference>
<comment type="caution">
    <text evidence="6">The sequence shown here is derived from an EMBL/GenBank/DDBJ whole genome shotgun (WGS) entry which is preliminary data.</text>
</comment>
<evidence type="ECO:0000256" key="2">
    <source>
        <dbReference type="ARBA" id="ARBA00022840"/>
    </source>
</evidence>
<dbReference type="PANTHER" id="PTHR11361:SF99">
    <property type="entry name" value="DNA MISMATCH REPAIR PROTEIN"/>
    <property type="match status" value="1"/>
</dbReference>
<dbReference type="InterPro" id="IPR045076">
    <property type="entry name" value="MutS"/>
</dbReference>
<name>A0A956LYN0_UNCEI</name>
<dbReference type="GO" id="GO:0005524">
    <property type="term" value="F:ATP binding"/>
    <property type="evidence" value="ECO:0007669"/>
    <property type="project" value="UniProtKB-KW"/>
</dbReference>
<proteinExistence type="predicted"/>
<dbReference type="SUPFAM" id="SSF52540">
    <property type="entry name" value="P-loop containing nucleoside triphosphate hydrolases"/>
    <property type="match status" value="1"/>
</dbReference>
<sequence length="608" mass="67194">MSMEAPDTAAARRYRENLEARRSDVAAREGRERVLTAARLVIFVVFGILCWTSWGAHRTPLWAPVVPVVLFGALALVHEILIQERKCRQRAVLYYELGLRRLEGAWSDQGSTGERFLDPHHPYAADLDLFGSGSLFQRISVARTRAGEARLADWLLEPSPISAVRARQTAVLELRDEVDLRERLFVAGGDLSIGLHPEDLLAWSRAPVVLRAGSDHAWAWILAVLAFAGLVLWLGLGAGISPLAGAIVLQLIFRLRIQRRVQDVAHAADDAAMDLRLLSEVLAVFERRSFRSESLRRLRDSLVRSDADAASDRPASGWIKLLRREVDCLEARRNSLFAPIAFLFLWDVQFAFAIERWRERVGTRVEEWLDAVAELEALSSLAGYAFERPDDPFPELSEDATVFHGEEMLHPLVPGAVANSLELRASASTGPSLLVISGSNMSGKSTLLRTTGVLLVLALAGAPVSARRLVASRFALGASIQIHDSIQSGISHFYAEILRLRQIVELTRGEHPVLFLIDEILQGTNSHDRRVGVAAVLRSLVERGAVGMITTHDLALAEIADSLGPRARNVHFEDHLAEGRMVFDYRLRDGVVTHSNAIALMRAVGLDV</sequence>
<evidence type="ECO:0000313" key="7">
    <source>
        <dbReference type="Proteomes" id="UP000697710"/>
    </source>
</evidence>
<accession>A0A956LYN0</accession>
<keyword evidence="4" id="KW-0472">Membrane</keyword>
<keyword evidence="4" id="KW-1133">Transmembrane helix</keyword>
<gene>
    <name evidence="6" type="ORF">KC729_07000</name>
</gene>
<dbReference type="Pfam" id="PF00488">
    <property type="entry name" value="MutS_V"/>
    <property type="match status" value="1"/>
</dbReference>
<dbReference type="InterPro" id="IPR036187">
    <property type="entry name" value="DNA_mismatch_repair_MutS_sf"/>
</dbReference>
<evidence type="ECO:0000256" key="1">
    <source>
        <dbReference type="ARBA" id="ARBA00022741"/>
    </source>
</evidence>
<keyword evidence="2" id="KW-0067">ATP-binding</keyword>
<keyword evidence="4" id="KW-0812">Transmembrane</keyword>
<dbReference type="AlphaFoldDB" id="A0A956LYN0"/>
<dbReference type="EMBL" id="JAGQHR010000160">
    <property type="protein sequence ID" value="MCA9727412.1"/>
    <property type="molecule type" value="Genomic_DNA"/>
</dbReference>
<feature type="domain" description="DNA mismatch repair proteins mutS family" evidence="5">
    <location>
        <begin position="431"/>
        <end position="607"/>
    </location>
</feature>
<evidence type="ECO:0000313" key="6">
    <source>
        <dbReference type="EMBL" id="MCA9727412.1"/>
    </source>
</evidence>
<feature type="transmembrane region" description="Helical" evidence="4">
    <location>
        <begin position="61"/>
        <end position="81"/>
    </location>
</feature>
<protein>
    <submittedName>
        <fullName evidence="6">DNA mismatch repair protein MutS</fullName>
    </submittedName>
</protein>
<reference evidence="6" key="2">
    <citation type="journal article" date="2021" name="Microbiome">
        <title>Successional dynamics and alternative stable states in a saline activated sludge microbial community over 9 years.</title>
        <authorList>
            <person name="Wang Y."/>
            <person name="Ye J."/>
            <person name="Ju F."/>
            <person name="Liu L."/>
            <person name="Boyd J.A."/>
            <person name="Deng Y."/>
            <person name="Parks D.H."/>
            <person name="Jiang X."/>
            <person name="Yin X."/>
            <person name="Woodcroft B.J."/>
            <person name="Tyson G.W."/>
            <person name="Hugenholtz P."/>
            <person name="Polz M.F."/>
            <person name="Zhang T."/>
        </authorList>
    </citation>
    <scope>NUCLEOTIDE SEQUENCE</scope>
    <source>
        <strain evidence="6">HKST-UBA01</strain>
    </source>
</reference>
<feature type="transmembrane region" description="Helical" evidence="4">
    <location>
        <begin position="37"/>
        <end position="55"/>
    </location>
</feature>
<keyword evidence="3" id="KW-0238">DNA-binding</keyword>
<keyword evidence="1" id="KW-0547">Nucleotide-binding</keyword>
<dbReference type="PANTHER" id="PTHR11361">
    <property type="entry name" value="DNA MISMATCH REPAIR PROTEIN MUTS FAMILY MEMBER"/>
    <property type="match status" value="1"/>
</dbReference>
<evidence type="ECO:0000259" key="5">
    <source>
        <dbReference type="SMART" id="SM00534"/>
    </source>
</evidence>
<dbReference type="GO" id="GO:0005829">
    <property type="term" value="C:cytosol"/>
    <property type="evidence" value="ECO:0007669"/>
    <property type="project" value="TreeGrafter"/>
</dbReference>
<dbReference type="Gene3D" id="3.40.50.300">
    <property type="entry name" value="P-loop containing nucleotide triphosphate hydrolases"/>
    <property type="match status" value="1"/>
</dbReference>
<dbReference type="GO" id="GO:0030983">
    <property type="term" value="F:mismatched DNA binding"/>
    <property type="evidence" value="ECO:0007669"/>
    <property type="project" value="InterPro"/>
</dbReference>
<dbReference type="SMART" id="SM00534">
    <property type="entry name" value="MUTSac"/>
    <property type="match status" value="1"/>
</dbReference>
<dbReference type="Proteomes" id="UP000697710">
    <property type="component" value="Unassembled WGS sequence"/>
</dbReference>
<dbReference type="GO" id="GO:0006298">
    <property type="term" value="P:mismatch repair"/>
    <property type="evidence" value="ECO:0007669"/>
    <property type="project" value="InterPro"/>
</dbReference>
<reference evidence="6" key="1">
    <citation type="submission" date="2020-04" db="EMBL/GenBank/DDBJ databases">
        <authorList>
            <person name="Zhang T."/>
        </authorList>
    </citation>
    <scope>NUCLEOTIDE SEQUENCE</scope>
    <source>
        <strain evidence="6">HKST-UBA01</strain>
    </source>
</reference>